<evidence type="ECO:0000256" key="2">
    <source>
        <dbReference type="ARBA" id="ARBA00022723"/>
    </source>
</evidence>
<feature type="binding site" evidence="7">
    <location>
        <position position="238"/>
    </location>
    <ligand>
        <name>substrate</name>
    </ligand>
</feature>
<dbReference type="PANTHER" id="PTHR11113">
    <property type="entry name" value="N-ACETYLGLUCOSAMINE-6-PHOSPHATE DEACETYLASE"/>
    <property type="match status" value="1"/>
</dbReference>
<dbReference type="AlphaFoldDB" id="A0AAF0BXJ9"/>
<feature type="binding site" evidence="7">
    <location>
        <begin position="289"/>
        <end position="291"/>
    </location>
    <ligand>
        <name>substrate</name>
    </ligand>
</feature>
<evidence type="ECO:0000256" key="5">
    <source>
        <dbReference type="PIRNR" id="PIRNR038994"/>
    </source>
</evidence>
<dbReference type="InterPro" id="IPR006680">
    <property type="entry name" value="Amidohydro-rel"/>
</dbReference>
<feature type="binding site" evidence="7">
    <location>
        <begin position="206"/>
        <end position="207"/>
    </location>
    <ligand>
        <name>substrate</name>
    </ligand>
</feature>
<feature type="domain" description="Amidohydrolase-related" evidence="9">
    <location>
        <begin position="43"/>
        <end position="348"/>
    </location>
</feature>
<dbReference type="PANTHER" id="PTHR11113:SF14">
    <property type="entry name" value="N-ACETYLGLUCOSAMINE-6-PHOSPHATE DEACETYLASE"/>
    <property type="match status" value="1"/>
</dbReference>
<evidence type="ECO:0000256" key="1">
    <source>
        <dbReference type="ARBA" id="ARBA00010716"/>
    </source>
</evidence>
<evidence type="ECO:0000259" key="9">
    <source>
        <dbReference type="Pfam" id="PF01979"/>
    </source>
</evidence>
<evidence type="ECO:0000256" key="8">
    <source>
        <dbReference type="PIRSR" id="PIRSR038994-3"/>
    </source>
</evidence>
<dbReference type="KEGG" id="ima:PO878_10695"/>
<keyword evidence="4 5" id="KW-0119">Carbohydrate metabolism</keyword>
<accession>A0AAF0BXJ9</accession>
<feature type="active site" description="Proton donor/acceptor" evidence="6">
    <location>
        <position position="261"/>
    </location>
</feature>
<dbReference type="Gene3D" id="3.20.20.140">
    <property type="entry name" value="Metal-dependent hydrolases"/>
    <property type="match status" value="1"/>
</dbReference>
<evidence type="ECO:0000313" key="11">
    <source>
        <dbReference type="Proteomes" id="UP001216390"/>
    </source>
</evidence>
<name>A0AAF0BXJ9_9ACTN</name>
<proteinExistence type="inferred from homology"/>
<keyword evidence="2 8" id="KW-0479">Metal-binding</keyword>
<feature type="binding site" evidence="7">
    <location>
        <position position="131"/>
    </location>
    <ligand>
        <name>substrate</name>
    </ligand>
</feature>
<dbReference type="Pfam" id="PF01979">
    <property type="entry name" value="Amidohydro_1"/>
    <property type="match status" value="1"/>
</dbReference>
<evidence type="ECO:0000313" key="10">
    <source>
        <dbReference type="EMBL" id="WCO69190.1"/>
    </source>
</evidence>
<comment type="cofactor">
    <cofactor evidence="8">
        <name>a divalent metal cation</name>
        <dbReference type="ChEBI" id="CHEBI:60240"/>
    </cofactor>
    <text evidence="8">Binds 1 divalent metal cation per subunit.</text>
</comment>
<feature type="binding site" evidence="8">
    <location>
        <position position="121"/>
    </location>
    <ligand>
        <name>Zn(2+)</name>
        <dbReference type="ChEBI" id="CHEBI:29105"/>
    </ligand>
</feature>
<dbReference type="GO" id="GO:0006046">
    <property type="term" value="P:N-acetylglucosamine catabolic process"/>
    <property type="evidence" value="ECO:0007669"/>
    <property type="project" value="TreeGrafter"/>
</dbReference>
<keyword evidence="3 5" id="KW-0378">Hydrolase</keyword>
<dbReference type="SUPFAM" id="SSF51338">
    <property type="entry name" value="Composite domain of metallo-dependent hydrolases"/>
    <property type="match status" value="1"/>
</dbReference>
<dbReference type="EMBL" id="CP116942">
    <property type="protein sequence ID" value="WCO69190.1"/>
    <property type="molecule type" value="Genomic_DNA"/>
</dbReference>
<feature type="binding site" evidence="8">
    <location>
        <position position="182"/>
    </location>
    <ligand>
        <name>Zn(2+)</name>
        <dbReference type="ChEBI" id="CHEBI:29105"/>
    </ligand>
</feature>
<evidence type="ECO:0000256" key="4">
    <source>
        <dbReference type="ARBA" id="ARBA00023277"/>
    </source>
</evidence>
<reference evidence="10" key="1">
    <citation type="submission" date="2023-01" db="EMBL/GenBank/DDBJ databases">
        <title>The diversity of Class Acidimicrobiia in South China Sea sediment environments and the proposal of Iamia marina sp. nov., a novel species of the genus Iamia.</title>
        <authorList>
            <person name="He Y."/>
            <person name="Tian X."/>
        </authorList>
    </citation>
    <scope>NUCLEOTIDE SEQUENCE</scope>
    <source>
        <strain evidence="10">DSM 19957</strain>
    </source>
</reference>
<organism evidence="10 11">
    <name type="scientific">Iamia majanohamensis</name>
    <dbReference type="NCBI Taxonomy" id="467976"/>
    <lineage>
        <taxon>Bacteria</taxon>
        <taxon>Bacillati</taxon>
        <taxon>Actinomycetota</taxon>
        <taxon>Acidimicrobiia</taxon>
        <taxon>Acidimicrobiales</taxon>
        <taxon>Iamiaceae</taxon>
        <taxon>Iamia</taxon>
    </lineage>
</organism>
<feature type="binding site" evidence="7">
    <location>
        <position position="214"/>
    </location>
    <ligand>
        <name>substrate</name>
    </ligand>
</feature>
<dbReference type="InterPro" id="IPR032466">
    <property type="entry name" value="Metal_Hydrolase"/>
</dbReference>
<dbReference type="Proteomes" id="UP001216390">
    <property type="component" value="Chromosome"/>
</dbReference>
<sequence>MTVLAASRVVTPTGILSPGLVETDGDHVTSVVPTTGPVPDRVLVPGFVDLQVNGIDDVDVGDADEAGWDRIDGHLAAQGTTSWLPTLVTRLWDEYPSRLEAVARAQARGGPRPAIVGAHVEGPFLGGRLGAHRPGAVVDPTPERVASLHPVVRLVTLGAEVPGAVEAIRALSGRRTLCAVGHSEATFAQATAAVDAGARLVTHGFNAMSPLHHREPGVVGAFLTDDRVAVSLIADGVHVHPAALDVAFRCKPDGRVVLVTDAVAWRTPWAERMGLRHEGGAPRLADGTLAGSSLTMDVAVGLVVARAGVSLERAVRAASATPAALLDLHDRGALAAGRRADVVALDPTTLRCTETWIGGVQVHG</sequence>
<comment type="similarity">
    <text evidence="1 5">Belongs to the metallo-dependent hydrolases superfamily. NagA family.</text>
</comment>
<dbReference type="Gene3D" id="2.30.40.10">
    <property type="entry name" value="Urease, subunit C, domain 1"/>
    <property type="match status" value="1"/>
</dbReference>
<evidence type="ECO:0000256" key="3">
    <source>
        <dbReference type="ARBA" id="ARBA00022801"/>
    </source>
</evidence>
<dbReference type="GO" id="GO:0008448">
    <property type="term" value="F:N-acetylglucosamine-6-phosphate deacetylase activity"/>
    <property type="evidence" value="ECO:0007669"/>
    <property type="project" value="InterPro"/>
</dbReference>
<dbReference type="RefSeq" id="WP_272738703.1">
    <property type="nucleotide sequence ID" value="NZ_CP116942.1"/>
</dbReference>
<dbReference type="PIRSF" id="PIRSF038994">
    <property type="entry name" value="NagA"/>
    <property type="match status" value="1"/>
</dbReference>
<evidence type="ECO:0000256" key="7">
    <source>
        <dbReference type="PIRSR" id="PIRSR038994-2"/>
    </source>
</evidence>
<dbReference type="GO" id="GO:0046872">
    <property type="term" value="F:metal ion binding"/>
    <property type="evidence" value="ECO:0007669"/>
    <property type="project" value="UniProtKB-KW"/>
</dbReference>
<dbReference type="InterPro" id="IPR003764">
    <property type="entry name" value="GlcNAc_6-P_deAcase"/>
</dbReference>
<dbReference type="InterPro" id="IPR011059">
    <property type="entry name" value="Metal-dep_hydrolase_composite"/>
</dbReference>
<keyword evidence="11" id="KW-1185">Reference proteome</keyword>
<dbReference type="SUPFAM" id="SSF51556">
    <property type="entry name" value="Metallo-dependent hydrolases"/>
    <property type="match status" value="1"/>
</dbReference>
<protein>
    <submittedName>
        <fullName evidence="10">Amidohydrolase family protein</fullName>
    </submittedName>
</protein>
<evidence type="ECO:0000256" key="6">
    <source>
        <dbReference type="PIRSR" id="PIRSR038994-1"/>
    </source>
</evidence>
<gene>
    <name evidence="10" type="ORF">PO878_10695</name>
</gene>
<feature type="binding site" evidence="8">
    <location>
        <position position="203"/>
    </location>
    <ligand>
        <name>Zn(2+)</name>
        <dbReference type="ChEBI" id="CHEBI:29105"/>
    </ligand>
</feature>